<evidence type="ECO:0008006" key="4">
    <source>
        <dbReference type="Google" id="ProtNLM"/>
    </source>
</evidence>
<dbReference type="RefSeq" id="WP_143166834.1">
    <property type="nucleotide sequence ID" value="NZ_FQUQ01000003.1"/>
</dbReference>
<proteinExistence type="predicted"/>
<feature type="chain" id="PRO_5013177721" description="Lipoprotein" evidence="1">
    <location>
        <begin position="21"/>
        <end position="211"/>
    </location>
</feature>
<dbReference type="AlphaFoldDB" id="A0A1M5EK55"/>
<evidence type="ECO:0000256" key="1">
    <source>
        <dbReference type="SAM" id="SignalP"/>
    </source>
</evidence>
<name>A0A1M5EK55_9SPHI</name>
<reference evidence="3" key="1">
    <citation type="submission" date="2016-11" db="EMBL/GenBank/DDBJ databases">
        <authorList>
            <person name="Varghese N."/>
            <person name="Submissions S."/>
        </authorList>
    </citation>
    <scope>NUCLEOTIDE SEQUENCE [LARGE SCALE GENOMIC DNA]</scope>
    <source>
        <strain evidence="3">DSM 16990</strain>
    </source>
</reference>
<sequence>MKRFDFFLILLLLCFGMACNRGRGSIDVVQHQDTTAPNPGTQAQNLNTIAQQPDTAAQLKEVKIFLIKLKTAIVKNNKQELLNRIHFPMQTQLMWMNDELGTKEIDRKNGLISKEEFLKYNGKELFDKEQRRVLRYELGDDVSAINLQTDQASNYYKTLVSETDPGTTLFNYYLQWERPDGRGDYWFGLVIGKIKGEFKVLSYYSKWPLKA</sequence>
<feature type="signal peptide" evidence="1">
    <location>
        <begin position="1"/>
        <end position="20"/>
    </location>
</feature>
<accession>A0A1M5EK55</accession>
<dbReference type="EMBL" id="FQUQ01000003">
    <property type="protein sequence ID" value="SHF79629.1"/>
    <property type="molecule type" value="Genomic_DNA"/>
</dbReference>
<organism evidence="2 3">
    <name type="scientific">Pedobacter caeni</name>
    <dbReference type="NCBI Taxonomy" id="288992"/>
    <lineage>
        <taxon>Bacteria</taxon>
        <taxon>Pseudomonadati</taxon>
        <taxon>Bacteroidota</taxon>
        <taxon>Sphingobacteriia</taxon>
        <taxon>Sphingobacteriales</taxon>
        <taxon>Sphingobacteriaceae</taxon>
        <taxon>Pedobacter</taxon>
    </lineage>
</organism>
<evidence type="ECO:0000313" key="3">
    <source>
        <dbReference type="Proteomes" id="UP000184287"/>
    </source>
</evidence>
<dbReference type="PROSITE" id="PS51257">
    <property type="entry name" value="PROKAR_LIPOPROTEIN"/>
    <property type="match status" value="1"/>
</dbReference>
<dbReference type="OrthoDB" id="796239at2"/>
<protein>
    <recommendedName>
        <fullName evidence="4">Lipoprotein</fullName>
    </recommendedName>
</protein>
<keyword evidence="3" id="KW-1185">Reference proteome</keyword>
<gene>
    <name evidence="2" type="ORF">SAMN04488522_103685</name>
</gene>
<evidence type="ECO:0000313" key="2">
    <source>
        <dbReference type="EMBL" id="SHF79629.1"/>
    </source>
</evidence>
<keyword evidence="1" id="KW-0732">Signal</keyword>
<dbReference type="Proteomes" id="UP000184287">
    <property type="component" value="Unassembled WGS sequence"/>
</dbReference>